<dbReference type="Gene3D" id="2.40.50.140">
    <property type="entry name" value="Nucleic acid-binding proteins"/>
    <property type="match status" value="2"/>
</dbReference>
<comment type="subcellular location">
    <subcellularLocation>
        <location evidence="1">Nucleus</location>
    </subcellularLocation>
</comment>
<evidence type="ECO:0000256" key="3">
    <source>
        <dbReference type="ARBA" id="ARBA00023242"/>
    </source>
</evidence>
<dbReference type="Pfam" id="PF23459">
    <property type="entry name" value="S1_RRP5"/>
    <property type="match status" value="1"/>
</dbReference>
<organism evidence="6 7">
    <name type="scientific">Cyphomyrmex costatus</name>
    <dbReference type="NCBI Taxonomy" id="456900"/>
    <lineage>
        <taxon>Eukaryota</taxon>
        <taxon>Metazoa</taxon>
        <taxon>Ecdysozoa</taxon>
        <taxon>Arthropoda</taxon>
        <taxon>Hexapoda</taxon>
        <taxon>Insecta</taxon>
        <taxon>Pterygota</taxon>
        <taxon>Neoptera</taxon>
        <taxon>Endopterygota</taxon>
        <taxon>Hymenoptera</taxon>
        <taxon>Apocrita</taxon>
        <taxon>Aculeata</taxon>
        <taxon>Formicoidea</taxon>
        <taxon>Formicidae</taxon>
        <taxon>Myrmicinae</taxon>
        <taxon>Cyphomyrmex</taxon>
    </lineage>
</organism>
<feature type="compositionally biased region" description="Basic and acidic residues" evidence="4">
    <location>
        <begin position="11"/>
        <end position="21"/>
    </location>
</feature>
<keyword evidence="2" id="KW-0677">Repeat</keyword>
<dbReference type="GO" id="GO:0032040">
    <property type="term" value="C:small-subunit processome"/>
    <property type="evidence" value="ECO:0007669"/>
    <property type="project" value="TreeGrafter"/>
</dbReference>
<evidence type="ECO:0000313" key="7">
    <source>
        <dbReference type="Proteomes" id="UP000078542"/>
    </source>
</evidence>
<feature type="domain" description="S1 motif" evidence="5">
    <location>
        <begin position="63"/>
        <end position="150"/>
    </location>
</feature>
<protein>
    <submittedName>
        <fullName evidence="6">Protein RRP5 like protein</fullName>
    </submittedName>
</protein>
<evidence type="ECO:0000256" key="1">
    <source>
        <dbReference type="ARBA" id="ARBA00004123"/>
    </source>
</evidence>
<proteinExistence type="predicted"/>
<dbReference type="EMBL" id="KQ977026">
    <property type="protein sequence ID" value="KYN06214.1"/>
    <property type="molecule type" value="Genomic_DNA"/>
</dbReference>
<dbReference type="PROSITE" id="PS50126">
    <property type="entry name" value="S1"/>
    <property type="match status" value="1"/>
</dbReference>
<dbReference type="CDD" id="cd05693">
    <property type="entry name" value="S1_Rrp5_repeat_hs1_sc1"/>
    <property type="match status" value="1"/>
</dbReference>
<accession>A0A151IMZ7</accession>
<sequence length="209" mass="23575">MTLENFPRGGKKSEIKRSIDPFKEKLKPKKHKTQTKKENVIVKDTNFITTTADRLSKIMLQEGLIILGRISEVSEYDLIVSLPGGFQGKIQATNLSQSYTNLLQDIINAGVVQSNEFKPLPDLFNPGDYVTCCVKSLNFEDNWFCSLSIEPQLIYQNVYASYLAKDMKVVCTVKSIEDHGYIIDIGVANAVAFLCTEDIDKGKQYCKYI</sequence>
<dbReference type="Proteomes" id="UP000078542">
    <property type="component" value="Unassembled WGS sequence"/>
</dbReference>
<dbReference type="InterPro" id="IPR045209">
    <property type="entry name" value="Rrp5"/>
</dbReference>
<name>A0A151IMZ7_9HYME</name>
<evidence type="ECO:0000313" key="6">
    <source>
        <dbReference type="EMBL" id="KYN06214.1"/>
    </source>
</evidence>
<dbReference type="InterPro" id="IPR003029">
    <property type="entry name" value="S1_domain"/>
</dbReference>
<feature type="region of interest" description="Disordered" evidence="4">
    <location>
        <begin position="1"/>
        <end position="21"/>
    </location>
</feature>
<evidence type="ECO:0000256" key="2">
    <source>
        <dbReference type="ARBA" id="ARBA00022737"/>
    </source>
</evidence>
<reference evidence="6 7" key="1">
    <citation type="submission" date="2016-03" db="EMBL/GenBank/DDBJ databases">
        <title>Cyphomyrmex costatus WGS genome.</title>
        <authorList>
            <person name="Nygaard S."/>
            <person name="Hu H."/>
            <person name="Boomsma J."/>
            <person name="Zhang G."/>
        </authorList>
    </citation>
    <scope>NUCLEOTIDE SEQUENCE [LARGE SCALE GENOMIC DNA]</scope>
    <source>
        <strain evidence="6">MS0001</strain>
        <tissue evidence="6">Whole body</tissue>
    </source>
</reference>
<gene>
    <name evidence="6" type="ORF">ALC62_02806</name>
</gene>
<evidence type="ECO:0000259" key="5">
    <source>
        <dbReference type="PROSITE" id="PS50126"/>
    </source>
</evidence>
<evidence type="ECO:0000256" key="4">
    <source>
        <dbReference type="SAM" id="MobiDB-lite"/>
    </source>
</evidence>
<dbReference type="GO" id="GO:0006364">
    <property type="term" value="P:rRNA processing"/>
    <property type="evidence" value="ECO:0007669"/>
    <property type="project" value="InterPro"/>
</dbReference>
<dbReference type="SUPFAM" id="SSF50249">
    <property type="entry name" value="Nucleic acid-binding proteins"/>
    <property type="match status" value="1"/>
</dbReference>
<dbReference type="PANTHER" id="PTHR23270:SF10">
    <property type="entry name" value="PROTEIN RRP5 HOMOLOG"/>
    <property type="match status" value="1"/>
</dbReference>
<dbReference type="GO" id="GO:0003723">
    <property type="term" value="F:RNA binding"/>
    <property type="evidence" value="ECO:0007669"/>
    <property type="project" value="TreeGrafter"/>
</dbReference>
<dbReference type="SMART" id="SM00316">
    <property type="entry name" value="S1"/>
    <property type="match status" value="1"/>
</dbReference>
<dbReference type="AlphaFoldDB" id="A0A151IMZ7"/>
<dbReference type="PANTHER" id="PTHR23270">
    <property type="entry name" value="PROGRAMMED CELL DEATH PROTEIN 11 PRE-RRNA PROCESSING PROTEIN RRP5"/>
    <property type="match status" value="1"/>
</dbReference>
<keyword evidence="7" id="KW-1185">Reference proteome</keyword>
<dbReference type="STRING" id="456900.A0A151IMZ7"/>
<dbReference type="InterPro" id="IPR057302">
    <property type="entry name" value="Rrp5_S1"/>
</dbReference>
<dbReference type="InterPro" id="IPR048059">
    <property type="entry name" value="Rrp5_S1_rpt_hs1_sc1"/>
</dbReference>
<dbReference type="InterPro" id="IPR012340">
    <property type="entry name" value="NA-bd_OB-fold"/>
</dbReference>
<keyword evidence="3" id="KW-0539">Nucleus</keyword>